<sequence length="146" mass="17178">MKKLYLLNIERKTPYELHMFEDEYPENVELKQIRSLNVGSLAYSNGSIYDLNKFSHSFPNIEHLSGWPIQSRSDMIYSIGQFKQLSSITFYVHWSLGDQFRCSEFRANLIVNDIEEFLHRSAICQIDFISVQSGIPERIHLWLGEE</sequence>
<evidence type="ECO:0000313" key="2">
    <source>
        <dbReference type="Proteomes" id="UP000663828"/>
    </source>
</evidence>
<dbReference type="EMBL" id="CAJNOR010019646">
    <property type="protein sequence ID" value="CAF1689797.1"/>
    <property type="molecule type" value="Genomic_DNA"/>
</dbReference>
<comment type="caution">
    <text evidence="1">The sequence shown here is derived from an EMBL/GenBank/DDBJ whole genome shotgun (WGS) entry which is preliminary data.</text>
</comment>
<proteinExistence type="predicted"/>
<gene>
    <name evidence="1" type="ORF">XAT740_LOCUS63456</name>
</gene>
<organism evidence="1 2">
    <name type="scientific">Adineta ricciae</name>
    <name type="common">Rotifer</name>
    <dbReference type="NCBI Taxonomy" id="249248"/>
    <lineage>
        <taxon>Eukaryota</taxon>
        <taxon>Metazoa</taxon>
        <taxon>Spiralia</taxon>
        <taxon>Gnathifera</taxon>
        <taxon>Rotifera</taxon>
        <taxon>Eurotatoria</taxon>
        <taxon>Bdelloidea</taxon>
        <taxon>Adinetida</taxon>
        <taxon>Adinetidae</taxon>
        <taxon>Adineta</taxon>
    </lineage>
</organism>
<keyword evidence="2" id="KW-1185">Reference proteome</keyword>
<evidence type="ECO:0000313" key="1">
    <source>
        <dbReference type="EMBL" id="CAF1689797.1"/>
    </source>
</evidence>
<feature type="non-terminal residue" evidence="1">
    <location>
        <position position="146"/>
    </location>
</feature>
<dbReference type="AlphaFoldDB" id="A0A816HNU1"/>
<reference evidence="1" key="1">
    <citation type="submission" date="2021-02" db="EMBL/GenBank/DDBJ databases">
        <authorList>
            <person name="Nowell W R."/>
        </authorList>
    </citation>
    <scope>NUCLEOTIDE SEQUENCE</scope>
</reference>
<dbReference type="Proteomes" id="UP000663828">
    <property type="component" value="Unassembled WGS sequence"/>
</dbReference>
<name>A0A816HNU1_ADIRI</name>
<accession>A0A816HNU1</accession>
<protein>
    <submittedName>
        <fullName evidence="1">Uncharacterized protein</fullName>
    </submittedName>
</protein>